<protein>
    <recommendedName>
        <fullName evidence="2">Bacteriophage lambda Replication protein O N-terminal domain-containing protein</fullName>
    </recommendedName>
</protein>
<gene>
    <name evidence="1" type="ORF">LCGC14_2928590</name>
</gene>
<name>A0A0F9ACQ4_9ZZZZ</name>
<evidence type="ECO:0008006" key="2">
    <source>
        <dbReference type="Google" id="ProtNLM"/>
    </source>
</evidence>
<dbReference type="EMBL" id="LAZR01058396">
    <property type="protein sequence ID" value="KKK69981.1"/>
    <property type="molecule type" value="Genomic_DNA"/>
</dbReference>
<evidence type="ECO:0000313" key="1">
    <source>
        <dbReference type="EMBL" id="KKK69981.1"/>
    </source>
</evidence>
<sequence length="111" mass="12806">MAWIEVHQGLRTHPKVRKLAKALDCDRNQAIGILTCLWLWAVDHKGKVDGCASEDISDACLWRGDSDQLVTSLKKTGWIDKNGEIHDWSQYGDKLLRKSRDRQAKYRKDNE</sequence>
<reference evidence="1" key="1">
    <citation type="journal article" date="2015" name="Nature">
        <title>Complex archaea that bridge the gap between prokaryotes and eukaryotes.</title>
        <authorList>
            <person name="Spang A."/>
            <person name="Saw J.H."/>
            <person name="Jorgensen S.L."/>
            <person name="Zaremba-Niedzwiedzka K."/>
            <person name="Martijn J."/>
            <person name="Lind A.E."/>
            <person name="van Eijk R."/>
            <person name="Schleper C."/>
            <person name="Guy L."/>
            <person name="Ettema T.J."/>
        </authorList>
    </citation>
    <scope>NUCLEOTIDE SEQUENCE</scope>
</reference>
<dbReference type="AlphaFoldDB" id="A0A0F9ACQ4"/>
<accession>A0A0F9ACQ4</accession>
<comment type="caution">
    <text evidence="1">The sequence shown here is derived from an EMBL/GenBank/DDBJ whole genome shotgun (WGS) entry which is preliminary data.</text>
</comment>
<organism evidence="1">
    <name type="scientific">marine sediment metagenome</name>
    <dbReference type="NCBI Taxonomy" id="412755"/>
    <lineage>
        <taxon>unclassified sequences</taxon>
        <taxon>metagenomes</taxon>
        <taxon>ecological metagenomes</taxon>
    </lineage>
</organism>
<proteinExistence type="predicted"/>